<dbReference type="EMBL" id="GL996528">
    <property type="protein sequence ID" value="EGV60801.1"/>
    <property type="molecule type" value="Genomic_DNA"/>
</dbReference>
<dbReference type="HOGENOM" id="CLU_1731227_0_0_1"/>
<evidence type="ECO:0000256" key="1">
    <source>
        <dbReference type="SAM" id="Phobius"/>
    </source>
</evidence>
<accession>G3BCC3</accession>
<feature type="transmembrane region" description="Helical" evidence="1">
    <location>
        <begin position="42"/>
        <end position="60"/>
    </location>
</feature>
<proteinExistence type="predicted"/>
<dbReference type="KEGG" id="cten:18248480"/>
<organism evidence="3">
    <name type="scientific">Candida tenuis (strain ATCC 10573 / BCRC 21748 / CBS 615 / JCM 9827 / NBRC 10315 / NRRL Y-1498 / VKM Y-70)</name>
    <name type="common">Yeast</name>
    <name type="synonym">Yamadazyma tenuis</name>
    <dbReference type="NCBI Taxonomy" id="590646"/>
    <lineage>
        <taxon>Eukaryota</taxon>
        <taxon>Fungi</taxon>
        <taxon>Dikarya</taxon>
        <taxon>Ascomycota</taxon>
        <taxon>Saccharomycotina</taxon>
        <taxon>Pichiomycetes</taxon>
        <taxon>Debaryomycetaceae</taxon>
        <taxon>Yamadazyma</taxon>
    </lineage>
</organism>
<feature type="transmembrane region" description="Helical" evidence="1">
    <location>
        <begin position="92"/>
        <end position="110"/>
    </location>
</feature>
<keyword evidence="1" id="KW-0472">Membrane</keyword>
<keyword evidence="1" id="KW-0812">Transmembrane</keyword>
<dbReference type="GeneID" id="18248480"/>
<dbReference type="Proteomes" id="UP000000707">
    <property type="component" value="Unassembled WGS sequence"/>
</dbReference>
<sequence>MKPQRIDKTLLSQVNSQTLLDSDDQSSLIEHLNLINNSNFNYYLNLINASMVAEIGLVLVLQLFGIGPWVCAAIVLCLGVNFYRFNMKCAPIVSHMNVALVLACVVGSWYNQLFVVPVINYANYFYLFHSFNGNIGSILSLSTRQYKYKDV</sequence>
<feature type="transmembrane region" description="Helical" evidence="1">
    <location>
        <begin position="66"/>
        <end position="85"/>
    </location>
</feature>
<keyword evidence="3" id="KW-1185">Reference proteome</keyword>
<name>G3BCC3_CANTC</name>
<keyword evidence="1" id="KW-1133">Transmembrane helix</keyword>
<gene>
    <name evidence="2" type="ORF">CANTEDRAFT_116870</name>
</gene>
<dbReference type="RefSeq" id="XP_006690015.1">
    <property type="nucleotide sequence ID" value="XM_006689952.1"/>
</dbReference>
<reference evidence="2 3" key="1">
    <citation type="journal article" date="2011" name="Proc. Natl. Acad. Sci. U.S.A.">
        <title>Comparative genomics of xylose-fermenting fungi for enhanced biofuel production.</title>
        <authorList>
            <person name="Wohlbach D.J."/>
            <person name="Kuo A."/>
            <person name="Sato T.K."/>
            <person name="Potts K.M."/>
            <person name="Salamov A.A."/>
            <person name="LaButti K.M."/>
            <person name="Sun H."/>
            <person name="Clum A."/>
            <person name="Pangilinan J.L."/>
            <person name="Lindquist E.A."/>
            <person name="Lucas S."/>
            <person name="Lapidus A."/>
            <person name="Jin M."/>
            <person name="Gunawan C."/>
            <person name="Balan V."/>
            <person name="Dale B.E."/>
            <person name="Jeffries T.W."/>
            <person name="Zinkel R."/>
            <person name="Barry K.W."/>
            <person name="Grigoriev I.V."/>
            <person name="Gasch A.P."/>
        </authorList>
    </citation>
    <scope>NUCLEOTIDE SEQUENCE [LARGE SCALE GENOMIC DNA]</scope>
    <source>
        <strain evidence="3">ATCC 10573 / BCRC 21748 / CBS 615 / JCM 9827 / NBRC 10315 / NRRL Y-1498 / VKM Y-70</strain>
    </source>
</reference>
<dbReference type="AlphaFoldDB" id="G3BCC3"/>
<protein>
    <submittedName>
        <fullName evidence="2">Uncharacterized protein</fullName>
    </submittedName>
</protein>
<evidence type="ECO:0000313" key="2">
    <source>
        <dbReference type="EMBL" id="EGV60801.1"/>
    </source>
</evidence>
<evidence type="ECO:0000313" key="3">
    <source>
        <dbReference type="Proteomes" id="UP000000707"/>
    </source>
</evidence>